<evidence type="ECO:0000256" key="2">
    <source>
        <dbReference type="SAM" id="MobiDB-lite"/>
    </source>
</evidence>
<dbReference type="EMBL" id="SOZI01000001">
    <property type="protein sequence ID" value="TNY24820.1"/>
    <property type="molecule type" value="Genomic_DNA"/>
</dbReference>
<feature type="coiled-coil region" evidence="1">
    <location>
        <begin position="130"/>
        <end position="157"/>
    </location>
</feature>
<protein>
    <recommendedName>
        <fullName evidence="5">Caprin-1 dimerization domain-containing protein</fullName>
    </recommendedName>
</protein>
<name>A0A5C5G6Y6_9BASI</name>
<feature type="compositionally biased region" description="Polar residues" evidence="2">
    <location>
        <begin position="473"/>
        <end position="486"/>
    </location>
</feature>
<dbReference type="Proteomes" id="UP000311382">
    <property type="component" value="Unassembled WGS sequence"/>
</dbReference>
<feature type="compositionally biased region" description="Low complexity" evidence="2">
    <location>
        <begin position="393"/>
        <end position="420"/>
    </location>
</feature>
<evidence type="ECO:0008006" key="5">
    <source>
        <dbReference type="Google" id="ProtNLM"/>
    </source>
</evidence>
<accession>A0A5C5G6Y6</accession>
<dbReference type="OrthoDB" id="2409325at2759"/>
<dbReference type="AlphaFoldDB" id="A0A5C5G6Y6"/>
<sequence>MPSPTADPEVPAAAAPVPRRIPGLSLPTNAPQQAPKPRKRGSKNKVPLAGTVDSPSTPGPDAGPADKREAAIPEVPVGDEDLVVEEKKTSAVEACHKRIRAITKKIQRIEGYEASTGTLNADQQRAIQGKASLEAVARELNELLVILKAEEAEDEERDKRVAAVEEKKQARAIDAAVQVAKAEAQQQLSLLFQFLHLHALYVPSESTFAPPVLPPVVANATGSDVAAVRMLFDAFSNGPLMGGDDGALERLVKVFEAREEEVLPGTGVTYNRVRELIHGLTAPPEDVRAAPESNDALANESVEDLVAQSNEPAGKADSVVALVDGAAEAVHPPAPQPAAPAQPAFSFMQPSEVDNNGPQAVATPPADEKVQHWAHDIALEAQAPPPSGPSTPAPDASFGGSPATSVPTTPTSVAAAPITSNGLAHMPEPQQQQQPQPPTLDWSAEDDGDGALPHLDELAPAVPVVSLPAPSSTAAQAGTPAGSSDGFQPARQNRRGGGGGGGGPPRGGRGGRGGFRGGRGGRGGAGPNGEGRSESFQRENRGEGQGQEGQQQQRAPRPPRLEHRGESGSGEGKPPGGSFRGRGGRGGGRGGRGGRGGANGAAQGGAAAGGQASPSPAT</sequence>
<evidence type="ECO:0000256" key="1">
    <source>
        <dbReference type="SAM" id="Coils"/>
    </source>
</evidence>
<feature type="region of interest" description="Disordered" evidence="2">
    <location>
        <begin position="1"/>
        <end position="81"/>
    </location>
</feature>
<feature type="compositionally biased region" description="Low complexity" evidence="2">
    <location>
        <begin position="1"/>
        <end position="18"/>
    </location>
</feature>
<evidence type="ECO:0000313" key="3">
    <source>
        <dbReference type="EMBL" id="TNY24820.1"/>
    </source>
</evidence>
<keyword evidence="4" id="KW-1185">Reference proteome</keyword>
<proteinExistence type="predicted"/>
<feature type="compositionally biased region" description="Gly residues" evidence="2">
    <location>
        <begin position="567"/>
        <end position="608"/>
    </location>
</feature>
<feature type="compositionally biased region" description="Gly residues" evidence="2">
    <location>
        <begin position="495"/>
        <end position="529"/>
    </location>
</feature>
<feature type="compositionally biased region" description="Low complexity" evidence="2">
    <location>
        <begin position="458"/>
        <end position="472"/>
    </location>
</feature>
<organism evidence="3 4">
    <name type="scientific">Rhodotorula diobovata</name>
    <dbReference type="NCBI Taxonomy" id="5288"/>
    <lineage>
        <taxon>Eukaryota</taxon>
        <taxon>Fungi</taxon>
        <taxon>Dikarya</taxon>
        <taxon>Basidiomycota</taxon>
        <taxon>Pucciniomycotina</taxon>
        <taxon>Microbotryomycetes</taxon>
        <taxon>Sporidiobolales</taxon>
        <taxon>Sporidiobolaceae</taxon>
        <taxon>Rhodotorula</taxon>
    </lineage>
</organism>
<reference evidence="3 4" key="1">
    <citation type="submission" date="2019-03" db="EMBL/GenBank/DDBJ databases">
        <title>Rhodosporidium diobovatum UCD-FST 08-225 genome sequencing, assembly, and annotation.</title>
        <authorList>
            <person name="Fakankun I.U."/>
            <person name="Fristensky B."/>
            <person name="Levin D.B."/>
        </authorList>
    </citation>
    <scope>NUCLEOTIDE SEQUENCE [LARGE SCALE GENOMIC DNA]</scope>
    <source>
        <strain evidence="3 4">UCD-FST 08-225</strain>
    </source>
</reference>
<comment type="caution">
    <text evidence="3">The sequence shown here is derived from an EMBL/GenBank/DDBJ whole genome shotgun (WGS) entry which is preliminary data.</text>
</comment>
<feature type="compositionally biased region" description="Basic and acidic residues" evidence="2">
    <location>
        <begin position="531"/>
        <end position="542"/>
    </location>
</feature>
<gene>
    <name evidence="3" type="ORF">DMC30DRAFT_7467</name>
</gene>
<feature type="compositionally biased region" description="Pro residues" evidence="2">
    <location>
        <begin position="383"/>
        <end position="392"/>
    </location>
</feature>
<feature type="compositionally biased region" description="Polar residues" evidence="2">
    <location>
        <begin position="348"/>
        <end position="358"/>
    </location>
</feature>
<feature type="region of interest" description="Disordered" evidence="2">
    <location>
        <begin position="348"/>
        <end position="369"/>
    </location>
</feature>
<dbReference type="STRING" id="5288.A0A5C5G6Y6"/>
<keyword evidence="1" id="KW-0175">Coiled coil</keyword>
<feature type="region of interest" description="Disordered" evidence="2">
    <location>
        <begin position="381"/>
        <end position="618"/>
    </location>
</feature>
<evidence type="ECO:0000313" key="4">
    <source>
        <dbReference type="Proteomes" id="UP000311382"/>
    </source>
</evidence>